<dbReference type="EMBL" id="BRXW01000235">
    <property type="protein sequence ID" value="GMI15625.1"/>
    <property type="molecule type" value="Genomic_DNA"/>
</dbReference>
<sequence length="227" mass="25021">MKDNDIQLLRLLHERAHTPEGLRAFIDEASLKLDSTSQQTCAPHKSANKQQPPTTYLTERNMRIVGVSNPAQQQALINNTVPAMMMGFWGGLETMCEVADRFLVVVRNSSGDVAKDARVGAKGCFPSEGISTEDITDFLVVFATETRVLIKMAWIGVAIKLLITLVLGYMDVLTDLLVAKTYYDAKEFSTAYATAGFAVLAIVMQALGTFFQYVKKVRRTGKDEDCG</sequence>
<keyword evidence="3" id="KW-1185">Reference proteome</keyword>
<evidence type="ECO:0000313" key="3">
    <source>
        <dbReference type="Proteomes" id="UP001165122"/>
    </source>
</evidence>
<name>A0A9W7FPA0_9STRA</name>
<dbReference type="Proteomes" id="UP001165122">
    <property type="component" value="Unassembled WGS sequence"/>
</dbReference>
<evidence type="ECO:0000313" key="2">
    <source>
        <dbReference type="EMBL" id="GMI15625.1"/>
    </source>
</evidence>
<protein>
    <submittedName>
        <fullName evidence="2">Uncharacterized protein</fullName>
    </submittedName>
</protein>
<accession>A0A9W7FPA0</accession>
<proteinExistence type="predicted"/>
<keyword evidence="1" id="KW-0472">Membrane</keyword>
<feature type="transmembrane region" description="Helical" evidence="1">
    <location>
        <begin position="190"/>
        <end position="214"/>
    </location>
</feature>
<dbReference type="AlphaFoldDB" id="A0A9W7FPA0"/>
<gene>
    <name evidence="2" type="ORF">TrLO_g15177</name>
</gene>
<feature type="transmembrane region" description="Helical" evidence="1">
    <location>
        <begin position="152"/>
        <end position="170"/>
    </location>
</feature>
<keyword evidence="1" id="KW-0812">Transmembrane</keyword>
<reference evidence="3" key="1">
    <citation type="journal article" date="2023" name="Commun. Biol.">
        <title>Genome analysis of Parmales, the sister group of diatoms, reveals the evolutionary specialization of diatoms from phago-mixotrophs to photoautotrophs.</title>
        <authorList>
            <person name="Ban H."/>
            <person name="Sato S."/>
            <person name="Yoshikawa S."/>
            <person name="Yamada K."/>
            <person name="Nakamura Y."/>
            <person name="Ichinomiya M."/>
            <person name="Sato N."/>
            <person name="Blanc-Mathieu R."/>
            <person name="Endo H."/>
            <person name="Kuwata A."/>
            <person name="Ogata H."/>
        </authorList>
    </citation>
    <scope>NUCLEOTIDE SEQUENCE [LARGE SCALE GENOMIC DNA]</scope>
    <source>
        <strain evidence="3">NIES 3700</strain>
    </source>
</reference>
<organism evidence="2 3">
    <name type="scientific">Triparma laevis f. longispina</name>
    <dbReference type="NCBI Taxonomy" id="1714387"/>
    <lineage>
        <taxon>Eukaryota</taxon>
        <taxon>Sar</taxon>
        <taxon>Stramenopiles</taxon>
        <taxon>Ochrophyta</taxon>
        <taxon>Bolidophyceae</taxon>
        <taxon>Parmales</taxon>
        <taxon>Triparmaceae</taxon>
        <taxon>Triparma</taxon>
    </lineage>
</organism>
<keyword evidence="1" id="KW-1133">Transmembrane helix</keyword>
<comment type="caution">
    <text evidence="2">The sequence shown here is derived from an EMBL/GenBank/DDBJ whole genome shotgun (WGS) entry which is preliminary data.</text>
</comment>
<evidence type="ECO:0000256" key="1">
    <source>
        <dbReference type="SAM" id="Phobius"/>
    </source>
</evidence>